<evidence type="ECO:0000313" key="4">
    <source>
        <dbReference type="Proteomes" id="UP000504633"/>
    </source>
</evidence>
<dbReference type="GO" id="GO:0005886">
    <property type="term" value="C:plasma membrane"/>
    <property type="evidence" value="ECO:0007669"/>
    <property type="project" value="UniProtKB-SubCell"/>
</dbReference>
<feature type="compositionally biased region" description="Polar residues" evidence="2">
    <location>
        <begin position="1805"/>
        <end position="1821"/>
    </location>
</feature>
<feature type="region of interest" description="Disordered" evidence="2">
    <location>
        <begin position="1541"/>
        <end position="1569"/>
    </location>
</feature>
<feature type="region of interest" description="Disordered" evidence="2">
    <location>
        <begin position="897"/>
        <end position="917"/>
    </location>
</feature>
<evidence type="ECO:0000313" key="9">
    <source>
        <dbReference type="RefSeq" id="XP_023167429.2"/>
    </source>
</evidence>
<dbReference type="PANTHER" id="PTHR10672:SF3">
    <property type="entry name" value="PROTEIN HU-LI TAI SHAO"/>
    <property type="match status" value="1"/>
</dbReference>
<dbReference type="SUPFAM" id="SSF53639">
    <property type="entry name" value="AraD/HMP-PK domain-like"/>
    <property type="match status" value="1"/>
</dbReference>
<feature type="compositionally biased region" description="Low complexity" evidence="2">
    <location>
        <begin position="993"/>
        <end position="1007"/>
    </location>
</feature>
<feature type="region of interest" description="Disordered" evidence="2">
    <location>
        <begin position="1187"/>
        <end position="1210"/>
    </location>
</feature>
<feature type="region of interest" description="Disordered" evidence="2">
    <location>
        <begin position="1757"/>
        <end position="1825"/>
    </location>
</feature>
<evidence type="ECO:0000313" key="5">
    <source>
        <dbReference type="RefSeq" id="XP_023167423.2"/>
    </source>
</evidence>
<feature type="compositionally biased region" description="Basic and acidic residues" evidence="2">
    <location>
        <begin position="22"/>
        <end position="36"/>
    </location>
</feature>
<feature type="region of interest" description="Disordered" evidence="2">
    <location>
        <begin position="1920"/>
        <end position="1941"/>
    </location>
</feature>
<reference evidence="5 6" key="1">
    <citation type="submission" date="2025-04" db="UniProtKB">
        <authorList>
            <consortium name="RefSeq"/>
        </authorList>
    </citation>
    <scope>IDENTIFICATION</scope>
    <source>
        <strain evidence="5 6">15085-1641.00</strain>
        <tissue evidence="5 6">Whole body</tissue>
    </source>
</reference>
<evidence type="ECO:0000259" key="3">
    <source>
        <dbReference type="SMART" id="SM01007"/>
    </source>
</evidence>
<dbReference type="RefSeq" id="XP_023167427.2">
    <property type="nucleotide sequence ID" value="XM_023311659.2"/>
</dbReference>
<dbReference type="Gene3D" id="3.40.225.10">
    <property type="entry name" value="Class II aldolase/adducin N-terminal domain"/>
    <property type="match status" value="1"/>
</dbReference>
<dbReference type="Proteomes" id="UP000504633">
    <property type="component" value="Unplaced"/>
</dbReference>
<dbReference type="Pfam" id="PF00596">
    <property type="entry name" value="Aldolase_II"/>
    <property type="match status" value="1"/>
</dbReference>
<feature type="region of interest" description="Disordered" evidence="2">
    <location>
        <begin position="1"/>
        <end position="36"/>
    </location>
</feature>
<evidence type="ECO:0000313" key="8">
    <source>
        <dbReference type="RefSeq" id="XP_023167428.2"/>
    </source>
</evidence>
<feature type="region of interest" description="Disordered" evidence="2">
    <location>
        <begin position="1275"/>
        <end position="1334"/>
    </location>
</feature>
<feature type="compositionally biased region" description="Polar residues" evidence="2">
    <location>
        <begin position="1684"/>
        <end position="1699"/>
    </location>
</feature>
<feature type="compositionally biased region" description="Polar residues" evidence="2">
    <location>
        <begin position="1775"/>
        <end position="1787"/>
    </location>
</feature>
<feature type="compositionally biased region" description="Low complexity" evidence="2">
    <location>
        <begin position="793"/>
        <end position="808"/>
    </location>
</feature>
<dbReference type="RefSeq" id="XP_023167429.2">
    <property type="nucleotide sequence ID" value="XM_023311661.2"/>
</dbReference>
<evidence type="ECO:0000256" key="1">
    <source>
        <dbReference type="ARBA" id="ARBA00006274"/>
    </source>
</evidence>
<keyword evidence="4" id="KW-1185">Reference proteome</keyword>
<dbReference type="RefSeq" id="XP_023167424.2">
    <property type="nucleotide sequence ID" value="XM_023311656.2"/>
</dbReference>
<dbReference type="PANTHER" id="PTHR10672">
    <property type="entry name" value="ADDUCIN"/>
    <property type="match status" value="1"/>
</dbReference>
<dbReference type="RefSeq" id="XP_023167423.2">
    <property type="nucleotide sequence ID" value="XM_023311655.2"/>
</dbReference>
<feature type="compositionally biased region" description="Low complexity" evidence="2">
    <location>
        <begin position="1557"/>
        <end position="1568"/>
    </location>
</feature>
<dbReference type="KEGG" id="dhe:111597111"/>
<feature type="compositionally biased region" description="Acidic residues" evidence="2">
    <location>
        <begin position="2131"/>
        <end position="2153"/>
    </location>
</feature>
<feature type="compositionally biased region" description="Polar residues" evidence="2">
    <location>
        <begin position="1192"/>
        <end position="1210"/>
    </location>
</feature>
<feature type="region of interest" description="Disordered" evidence="2">
    <location>
        <begin position="1684"/>
        <end position="1708"/>
    </location>
</feature>
<dbReference type="InterPro" id="IPR036409">
    <property type="entry name" value="Aldolase_II/adducin_N_sf"/>
</dbReference>
<proteinExistence type="inferred from homology"/>
<dbReference type="FunFam" id="3.40.225.10:FF:000011">
    <property type="entry name" value="Uncharacterized protein, isoform B"/>
    <property type="match status" value="1"/>
</dbReference>
<feature type="region of interest" description="Disordered" evidence="2">
    <location>
        <begin position="792"/>
        <end position="820"/>
    </location>
</feature>
<dbReference type="SMART" id="SM01007">
    <property type="entry name" value="Aldolase_II"/>
    <property type="match status" value="1"/>
</dbReference>
<feature type="compositionally biased region" description="Basic and acidic residues" evidence="2">
    <location>
        <begin position="1009"/>
        <end position="1022"/>
    </location>
</feature>
<dbReference type="RefSeq" id="XP_023167428.2">
    <property type="nucleotide sequence ID" value="XM_023311660.2"/>
</dbReference>
<dbReference type="CTD" id="116529"/>
<evidence type="ECO:0000313" key="6">
    <source>
        <dbReference type="RefSeq" id="XP_023167424.2"/>
    </source>
</evidence>
<feature type="region of interest" description="Disordered" evidence="2">
    <location>
        <begin position="2025"/>
        <end position="2065"/>
    </location>
</feature>
<dbReference type="GO" id="GO:0014069">
    <property type="term" value="C:postsynaptic density"/>
    <property type="evidence" value="ECO:0007669"/>
    <property type="project" value="TreeGrafter"/>
</dbReference>
<dbReference type="GO" id="GO:0005856">
    <property type="term" value="C:cytoskeleton"/>
    <property type="evidence" value="ECO:0007669"/>
    <property type="project" value="TreeGrafter"/>
</dbReference>
<feature type="region of interest" description="Disordered" evidence="2">
    <location>
        <begin position="992"/>
        <end position="1022"/>
    </location>
</feature>
<feature type="compositionally biased region" description="Basic and acidic residues" evidence="2">
    <location>
        <begin position="1788"/>
        <end position="1799"/>
    </location>
</feature>
<accession>A0A6J1LR13</accession>
<sequence length="2298" mass="255886">MTEVEQPPQNGIDPTAGEDDENSKARPADIEQDMREMERRKRVEAIMGSKLFREELERIVDSAREGSAGASGILQQLSDIVGVPVNRVSNVFKSGSCMVPINDIRGVESMGYAKGEKILRCKLAATFRLLDLYGWTQGLGAQITARLKVDQEYFLVNPYGLLYHEITASALNKVDMQGQIVEQGTTNFGVNKSHFVLHSVVHAARPDIRCAIYIGCSPVVAISSLKTGLLALTKDACVLGEISTHAYTGLFDAEERDRLVRNLGPNSKVMLLANHGALCCGETIEEAFFAACHIVQACETQLKLLPVGLDNLVLIPEESRKLIYDQSRRPPEDLEKKFAAITADEDGAAAAGKEEVVTPKIGSPPKWRVGGAEFEALMRMLDNAGYRTGYIYRHPLIKSDPPKPKNDVELPPAVSSLGYLLEEEELFRQGIWKKGDLRKGGDRSRWLNSPNVYQKVEVLETGTPDPKKITKWVAEGSPTHSTPVRIEDPLQFVPAGTTTKEFKRVQQQIKDNRRADKISAGPQSHILEGVTWDEANRIKDATVSQTGDHVVLMGAASKGIIQRGFQHNATVYKAPYAKNPFDNVTDDELNEYKRTVERKKKSIHGEYTDTDFSESEALNSMQAAGAHAHAKHAQSEPETEHQIIQIQTQQAPIPSQAEVVLSDDFQDQETVPDVVDVEMHNDDLVYDELDKENVIQNATKCRRDLFSAFTNPNATSILCSSPYKQAQNAVDLTQGPESQATPIAVLQGDIYSYSYGAVSLGRCCQPQICSVLLHALHSEHLHNFGYYRGSGLGPHSSPTPSTGTTNESPPTPRRPLQLANGIPPPYRTLSHFGFNSPRQEPRTEHKHLPAGAECIRYRPMQRVLSYEEIFATPRYEQLCQFCFEQLLRLKPELQRRSAASSSGEEPDDGLSGSYPVTPRKLATLTELNDEEDYEEQLYVRPPLARFPCHVSTQTSAILLSSQFLRQLESLNFSEESANVNYVPGLQTINSDIATPTSPAASATSAPPIHTDRQQESNPNARDKTRADLTEIWNFGNWQEKAPQDANAQQPLTERRITLEITEQFANDSEQQQQAERQLMSRDDRQRRKLEFHELWQDHVQYFGSKEKMEQEGSETLEHTLTMSLDAQEDKTLRAYGWLRPSHGEAENTNGQVEAVDEPLTDQQIETVGESNNAEPLTDFQTETVDEDPYEETLSSEVQATQSPSGEAQQEAVTEIPKILEDFEQSLCVAGQNLEKLVATTKKLRAVAGTEGALSDESIESGSLFRAISLENIADADDTASVSEPQRFEPHNVSTDEEFVEQGDEAHTDIDHEEKRDDEKPVTPVPNANQLRAKEKDHVELGHIDEKDVDENEQEIMDIPESLATTAELSSSAEPTTSSDVVATPQTESFSDLFSPLERDILDTIEANNLKERESIFSRIDESIRNKLTPCKLQRIVSGAEETFNTYTHIYKSPIKTTPTPHLFQFSSEPRPSTYSKFNINAPASSSAHARVITSKMPRLSRSWDSYQESSETSSSTSRTSLERAISSTTFVFRSSPRKKRNFVQENIRNASKPRGCSKSTKTSRLRSTQVKSSDLSSVCTFQAEHRGSSARLWVSLPTSPRSTSGQKRRSASPNSVLYPLIRSPSKPFAKRRKPIANQATKLRRNLYKTVSSTTFSKDAHESQCGGCLAQNVSSTTFEVEYMSPDQQTETPPNSMSNNGEAFVSPESRNNATGSSLYYSADDNTVVELFFESLENASLEQEMEEHLYDNGGQAAAVTTQEEAQAPAGNSHELSEVSPTTSAEINNNGDELRDNTERTQNTDENENPNSVESDPNDPGSSLNDDFDNIDEETDELIAQTQLESAINVEEMIMLSIVDEIFEEIVAQSFEQRFESHNNIQEGILKCVTDEIFKQIVAQGLQESDDIEQSSTADEALRELLFRGLDSQSDNEPDMPLDKENDEVNAKKSVEKLLDMQYEIDSICSCLLEEDSSSYTKSSFSLSSNRASFKKGPHNKLLADSVGCDSDSSAEKSAVEECLLKTHHELQAQAQAQDNTEEDDNKPNTSARAAASARKRNSGGSKDEKEDVETVVLNTKCTVKDGILYVKEDESLDDVQAPRCENGHFNRAKPYKTFADNDEWNLFQVADEIVQQNDVEEDEDEEDDDDENENENENELESDMVESIAEMSPIAIHNNMSPQTMEEYTVEVELPLDGFNEFGQLELELDTRMLFGNQSCNTTQSEPQIEWPPNGIYDFGPFIVELSNEQNEIVGNANANASESLEIAQNEINQATAQELEKIKDDITMYLGQTDPKDEQPPANE</sequence>
<feature type="compositionally biased region" description="Basic and acidic residues" evidence="2">
    <location>
        <begin position="1303"/>
        <end position="1320"/>
    </location>
</feature>
<dbReference type="GeneID" id="111597111"/>
<gene>
    <name evidence="5 6 7 8 9" type="primary">LOC111597111</name>
</gene>
<feature type="compositionally biased region" description="Polar residues" evidence="2">
    <location>
        <begin position="1596"/>
        <end position="1615"/>
    </location>
</feature>
<dbReference type="InterPro" id="IPR051017">
    <property type="entry name" value="Aldolase-II_Adducin_sf"/>
</dbReference>
<organism evidence="4 7">
    <name type="scientific">Drosophila hydei</name>
    <name type="common">Fruit fly</name>
    <dbReference type="NCBI Taxonomy" id="7224"/>
    <lineage>
        <taxon>Eukaryota</taxon>
        <taxon>Metazoa</taxon>
        <taxon>Ecdysozoa</taxon>
        <taxon>Arthropoda</taxon>
        <taxon>Hexapoda</taxon>
        <taxon>Insecta</taxon>
        <taxon>Pterygota</taxon>
        <taxon>Neoptera</taxon>
        <taxon>Endopterygota</taxon>
        <taxon>Diptera</taxon>
        <taxon>Brachycera</taxon>
        <taxon>Muscomorpha</taxon>
        <taxon>Ephydroidea</taxon>
        <taxon>Drosophilidae</taxon>
        <taxon>Drosophila</taxon>
    </lineage>
</organism>
<feature type="domain" description="Class II aldolase/adducin N-terminal" evidence="3">
    <location>
        <begin position="121"/>
        <end position="302"/>
    </location>
</feature>
<dbReference type="GO" id="GO:0051015">
    <property type="term" value="F:actin filament binding"/>
    <property type="evidence" value="ECO:0007669"/>
    <property type="project" value="TreeGrafter"/>
</dbReference>
<feature type="region of interest" description="Disordered" evidence="2">
    <location>
        <begin position="1596"/>
        <end position="1621"/>
    </location>
</feature>
<evidence type="ECO:0000256" key="2">
    <source>
        <dbReference type="SAM" id="MobiDB-lite"/>
    </source>
</evidence>
<evidence type="ECO:0000313" key="7">
    <source>
        <dbReference type="RefSeq" id="XP_023167427.2"/>
    </source>
</evidence>
<feature type="region of interest" description="Disordered" evidence="2">
    <location>
        <begin position="2130"/>
        <end position="2153"/>
    </location>
</feature>
<comment type="similarity">
    <text evidence="1">Belongs to the aldolase class II family. Adducin subfamily.</text>
</comment>
<dbReference type="InterPro" id="IPR001303">
    <property type="entry name" value="Aldolase_II/adducin_N"/>
</dbReference>
<dbReference type="OrthoDB" id="3238794at2759"/>
<feature type="compositionally biased region" description="Low complexity" evidence="2">
    <location>
        <begin position="1757"/>
        <end position="1766"/>
    </location>
</feature>
<name>A0A6J1LR13_DROHY</name>
<protein>
    <submittedName>
        <fullName evidence="5 6">Uncharacterized protein LOC111597111 isoform X1</fullName>
    </submittedName>
</protein>